<gene>
    <name evidence="2" type="ORF">RV04_GL000388</name>
</gene>
<keyword evidence="1" id="KW-1133">Transmembrane helix</keyword>
<dbReference type="EMBL" id="JXKQ01000001">
    <property type="protein sequence ID" value="OJG47141.1"/>
    <property type="molecule type" value="Genomic_DNA"/>
</dbReference>
<dbReference type="RefSeq" id="WP_071856787.1">
    <property type="nucleotide sequence ID" value="NZ_JBHSHK010000005.1"/>
</dbReference>
<proteinExistence type="predicted"/>
<evidence type="ECO:0000313" key="3">
    <source>
        <dbReference type="Proteomes" id="UP000182077"/>
    </source>
</evidence>
<evidence type="ECO:0008006" key="4">
    <source>
        <dbReference type="Google" id="ProtNLM"/>
    </source>
</evidence>
<keyword evidence="3" id="KW-1185">Reference proteome</keyword>
<keyword evidence="1" id="KW-0472">Membrane</keyword>
<protein>
    <recommendedName>
        <fullName evidence="4">DUF3784 domain-containing protein</fullName>
    </recommendedName>
</protein>
<comment type="caution">
    <text evidence="2">The sequence shown here is derived from an EMBL/GenBank/DDBJ whole genome shotgun (WGS) entry which is preliminary data.</text>
</comment>
<sequence length="94" mass="10573">MVRILLFLLALIVLFCSYYLIKKPTGFLVLFSQDEQEDARSFLKQFGYLYALLGTIGIVIGVIDHRAYSMMYLVALLVIAAIFALMMGAKTKKG</sequence>
<reference evidence="2 3" key="1">
    <citation type="submission" date="2014-12" db="EMBL/GenBank/DDBJ databases">
        <title>Draft genome sequences of 29 type strains of Enterococci.</title>
        <authorList>
            <person name="Zhong Z."/>
            <person name="Sun Z."/>
            <person name="Liu W."/>
            <person name="Zhang W."/>
            <person name="Zhang H."/>
        </authorList>
    </citation>
    <scope>NUCLEOTIDE SEQUENCE [LARGE SCALE GENOMIC DNA]</scope>
    <source>
        <strain evidence="2 3">DSM 17122</strain>
    </source>
</reference>
<evidence type="ECO:0000256" key="1">
    <source>
        <dbReference type="SAM" id="Phobius"/>
    </source>
</evidence>
<accession>A0A1L8TS35</accession>
<organism evidence="2 3">
    <name type="scientific">Enterococcus hermanniensis</name>
    <dbReference type="NCBI Taxonomy" id="249189"/>
    <lineage>
        <taxon>Bacteria</taxon>
        <taxon>Bacillati</taxon>
        <taxon>Bacillota</taxon>
        <taxon>Bacilli</taxon>
        <taxon>Lactobacillales</taxon>
        <taxon>Enterococcaceae</taxon>
        <taxon>Enterococcus</taxon>
    </lineage>
</organism>
<feature type="transmembrane region" description="Helical" evidence="1">
    <location>
        <begin position="46"/>
        <end position="63"/>
    </location>
</feature>
<name>A0A1L8TS35_9ENTE</name>
<dbReference type="Proteomes" id="UP000182077">
    <property type="component" value="Unassembled WGS sequence"/>
</dbReference>
<keyword evidence="1" id="KW-0812">Transmembrane</keyword>
<evidence type="ECO:0000313" key="2">
    <source>
        <dbReference type="EMBL" id="OJG47141.1"/>
    </source>
</evidence>
<dbReference type="AlphaFoldDB" id="A0A1L8TS35"/>
<feature type="transmembrane region" description="Helical" evidence="1">
    <location>
        <begin position="70"/>
        <end position="89"/>
    </location>
</feature>
<dbReference type="OrthoDB" id="2191722at2"/>